<dbReference type="PANTHER" id="PTHR14234">
    <property type="entry name" value="RIM BINDING PROTEIN-RELATED"/>
    <property type="match status" value="1"/>
</dbReference>
<dbReference type="AlphaFoldDB" id="A0ABD0QKW5"/>
<feature type="non-terminal residue" evidence="4">
    <location>
        <position position="1"/>
    </location>
</feature>
<evidence type="ECO:0000313" key="4">
    <source>
        <dbReference type="EMBL" id="KAL0186696.1"/>
    </source>
</evidence>
<reference evidence="4 5" key="1">
    <citation type="submission" date="2024-05" db="EMBL/GenBank/DDBJ databases">
        <title>Genome sequencing and assembly of Indian major carp, Cirrhinus mrigala (Hamilton, 1822).</title>
        <authorList>
            <person name="Mohindra V."/>
            <person name="Chowdhury L.M."/>
            <person name="Lal K."/>
            <person name="Jena J.K."/>
        </authorList>
    </citation>
    <scope>NUCLEOTIDE SEQUENCE [LARGE SCALE GENOMIC DNA]</scope>
    <source>
        <strain evidence="4">CM1030</strain>
        <tissue evidence="4">Blood</tissue>
    </source>
</reference>
<evidence type="ECO:0000313" key="5">
    <source>
        <dbReference type="Proteomes" id="UP001529510"/>
    </source>
</evidence>
<gene>
    <name evidence="4" type="ORF">M9458_018366</name>
</gene>
<feature type="non-terminal residue" evidence="4">
    <location>
        <position position="197"/>
    </location>
</feature>
<feature type="compositionally biased region" description="Low complexity" evidence="2">
    <location>
        <begin position="181"/>
        <end position="197"/>
    </location>
</feature>
<accession>A0ABD0QKW5</accession>
<dbReference type="Pfam" id="PF25523">
    <property type="entry name" value="Ig_RIMBP2"/>
    <property type="match status" value="1"/>
</dbReference>
<dbReference type="Proteomes" id="UP001529510">
    <property type="component" value="Unassembled WGS sequence"/>
</dbReference>
<proteinExistence type="predicted"/>
<dbReference type="Gene3D" id="2.60.40.10">
    <property type="entry name" value="Immunoglobulins"/>
    <property type="match status" value="1"/>
</dbReference>
<feature type="domain" description="RIMS-binding protein 1/2/3 Fn3" evidence="3">
    <location>
        <begin position="3"/>
        <end position="48"/>
    </location>
</feature>
<feature type="compositionally biased region" description="Basic and acidic residues" evidence="2">
    <location>
        <begin position="117"/>
        <end position="128"/>
    </location>
</feature>
<evidence type="ECO:0000256" key="1">
    <source>
        <dbReference type="ARBA" id="ARBA00022737"/>
    </source>
</evidence>
<dbReference type="PANTHER" id="PTHR14234:SF18">
    <property type="entry name" value="RIMS-BINDING PROTEIN 2"/>
    <property type="match status" value="1"/>
</dbReference>
<protein>
    <recommendedName>
        <fullName evidence="3">RIMS-binding protein 1/2/3 Fn3 domain-containing protein</fullName>
    </recommendedName>
</protein>
<keyword evidence="1" id="KW-0677">Repeat</keyword>
<sequence>ILYPTADFVTVELNRIQCLEAREVVVRTISAQGESQDSPVATIPHNLLVPHPHGHPPHPQTHPPPYPQAYPPTHPQPHVQPHSVPPPHPHPPPSHPHVHPSPSPYHMSKPKLLPSARDPHAKEPEMGRRMGQPWEPHPRAPSPLPPPSHTLEPPHVEGRRSPSPQRILPQPQGVPIPNTVARAMARQAAQRSAPNNR</sequence>
<name>A0ABD0QKW5_CIRMR</name>
<keyword evidence="5" id="KW-1185">Reference proteome</keyword>
<feature type="compositionally biased region" description="Pro residues" evidence="2">
    <location>
        <begin position="57"/>
        <end position="75"/>
    </location>
</feature>
<comment type="caution">
    <text evidence="4">The sequence shown here is derived from an EMBL/GenBank/DDBJ whole genome shotgun (WGS) entry which is preliminary data.</text>
</comment>
<dbReference type="EMBL" id="JAMKFB020000008">
    <property type="protein sequence ID" value="KAL0186696.1"/>
    <property type="molecule type" value="Genomic_DNA"/>
</dbReference>
<feature type="compositionally biased region" description="Pro residues" evidence="2">
    <location>
        <begin position="83"/>
        <end position="103"/>
    </location>
</feature>
<evidence type="ECO:0000256" key="2">
    <source>
        <dbReference type="SAM" id="MobiDB-lite"/>
    </source>
</evidence>
<dbReference type="InterPro" id="IPR013783">
    <property type="entry name" value="Ig-like_fold"/>
</dbReference>
<organism evidence="4 5">
    <name type="scientific">Cirrhinus mrigala</name>
    <name type="common">Mrigala</name>
    <dbReference type="NCBI Taxonomy" id="683832"/>
    <lineage>
        <taxon>Eukaryota</taxon>
        <taxon>Metazoa</taxon>
        <taxon>Chordata</taxon>
        <taxon>Craniata</taxon>
        <taxon>Vertebrata</taxon>
        <taxon>Euteleostomi</taxon>
        <taxon>Actinopterygii</taxon>
        <taxon>Neopterygii</taxon>
        <taxon>Teleostei</taxon>
        <taxon>Ostariophysi</taxon>
        <taxon>Cypriniformes</taxon>
        <taxon>Cyprinidae</taxon>
        <taxon>Labeoninae</taxon>
        <taxon>Labeonini</taxon>
        <taxon>Cirrhinus</taxon>
    </lineage>
</organism>
<dbReference type="InterPro" id="IPR040325">
    <property type="entry name" value="RIMBP1/2/3"/>
</dbReference>
<feature type="compositionally biased region" description="Pro residues" evidence="2">
    <location>
        <begin position="139"/>
        <end position="148"/>
    </location>
</feature>
<evidence type="ECO:0000259" key="3">
    <source>
        <dbReference type="Pfam" id="PF25523"/>
    </source>
</evidence>
<feature type="region of interest" description="Disordered" evidence="2">
    <location>
        <begin position="31"/>
        <end position="197"/>
    </location>
</feature>
<dbReference type="InterPro" id="IPR057884">
    <property type="entry name" value="FN3_RIM-BP1/2/3"/>
</dbReference>